<dbReference type="AlphaFoldDB" id="A0A838LEU5"/>
<feature type="transmembrane region" description="Helical" evidence="1">
    <location>
        <begin position="227"/>
        <end position="247"/>
    </location>
</feature>
<keyword evidence="1" id="KW-1133">Transmembrane helix</keyword>
<dbReference type="Pfam" id="PF01757">
    <property type="entry name" value="Acyl_transf_3"/>
    <property type="match status" value="1"/>
</dbReference>
<keyword evidence="4" id="KW-1185">Reference proteome</keyword>
<organism evidence="3 4">
    <name type="scientific">Sphingomonas chungangi</name>
    <dbReference type="NCBI Taxonomy" id="2683589"/>
    <lineage>
        <taxon>Bacteria</taxon>
        <taxon>Pseudomonadati</taxon>
        <taxon>Pseudomonadota</taxon>
        <taxon>Alphaproteobacteria</taxon>
        <taxon>Sphingomonadales</taxon>
        <taxon>Sphingomonadaceae</taxon>
        <taxon>Sphingomonas</taxon>
    </lineage>
</organism>
<dbReference type="GO" id="GO:0016747">
    <property type="term" value="F:acyltransferase activity, transferring groups other than amino-acyl groups"/>
    <property type="evidence" value="ECO:0007669"/>
    <property type="project" value="InterPro"/>
</dbReference>
<feature type="domain" description="Acyltransferase 3" evidence="2">
    <location>
        <begin position="16"/>
        <end position="340"/>
    </location>
</feature>
<name>A0A838LEU5_9SPHN</name>
<protein>
    <submittedName>
        <fullName evidence="3">Acyltransferase</fullName>
    </submittedName>
</protein>
<keyword evidence="1" id="KW-0812">Transmembrane</keyword>
<dbReference type="InterPro" id="IPR050879">
    <property type="entry name" value="Acyltransferase_3"/>
</dbReference>
<keyword evidence="3" id="KW-0808">Transferase</keyword>
<accession>A0A838LEU5</accession>
<gene>
    <name evidence="3" type="ORF">HZF05_17905</name>
</gene>
<feature type="transmembrane region" description="Helical" evidence="1">
    <location>
        <begin position="169"/>
        <end position="188"/>
    </location>
</feature>
<dbReference type="PANTHER" id="PTHR23028">
    <property type="entry name" value="ACETYLTRANSFERASE"/>
    <property type="match status" value="1"/>
</dbReference>
<evidence type="ECO:0000256" key="1">
    <source>
        <dbReference type="SAM" id="Phobius"/>
    </source>
</evidence>
<proteinExistence type="predicted"/>
<keyword evidence="3" id="KW-0012">Acyltransferase</keyword>
<evidence type="ECO:0000313" key="3">
    <source>
        <dbReference type="EMBL" id="MBA2935958.1"/>
    </source>
</evidence>
<feature type="transmembrane region" description="Helical" evidence="1">
    <location>
        <begin position="12"/>
        <end position="35"/>
    </location>
</feature>
<evidence type="ECO:0000313" key="4">
    <source>
        <dbReference type="Proteomes" id="UP000570166"/>
    </source>
</evidence>
<dbReference type="Proteomes" id="UP000570166">
    <property type="component" value="Unassembled WGS sequence"/>
</dbReference>
<feature type="transmembrane region" description="Helical" evidence="1">
    <location>
        <begin position="89"/>
        <end position="110"/>
    </location>
</feature>
<dbReference type="GO" id="GO:0000271">
    <property type="term" value="P:polysaccharide biosynthetic process"/>
    <property type="evidence" value="ECO:0007669"/>
    <property type="project" value="TreeGrafter"/>
</dbReference>
<dbReference type="RefSeq" id="WP_160363864.1">
    <property type="nucleotide sequence ID" value="NZ_JACEIB010000027.1"/>
</dbReference>
<dbReference type="EMBL" id="JACEIB010000027">
    <property type="protein sequence ID" value="MBA2935958.1"/>
    <property type="molecule type" value="Genomic_DNA"/>
</dbReference>
<dbReference type="InterPro" id="IPR002656">
    <property type="entry name" value="Acyl_transf_3_dom"/>
</dbReference>
<feature type="transmembrane region" description="Helical" evidence="1">
    <location>
        <begin position="320"/>
        <end position="342"/>
    </location>
</feature>
<dbReference type="GO" id="GO:0016020">
    <property type="term" value="C:membrane"/>
    <property type="evidence" value="ECO:0007669"/>
    <property type="project" value="TreeGrafter"/>
</dbReference>
<feature type="transmembrane region" description="Helical" evidence="1">
    <location>
        <begin position="140"/>
        <end position="162"/>
    </location>
</feature>
<feature type="transmembrane region" description="Helical" evidence="1">
    <location>
        <begin position="283"/>
        <end position="308"/>
    </location>
</feature>
<keyword evidence="1" id="KW-0472">Membrane</keyword>
<dbReference type="PANTHER" id="PTHR23028:SF131">
    <property type="entry name" value="BLR2367 PROTEIN"/>
    <property type="match status" value="1"/>
</dbReference>
<sequence>MTTASVPPKKALPQIVGIQYLRGVAAMMVVVFHLGSQMPRLGYGGPWLPGLSSGVDIFFVISGFIMWVTTFGRPITPMEFWRRRIVRIVPLYWLVTTLMVVLMFVAPHALQSSRFAAAHVVSSYFFLPAPHPVTHGLDPVVVPGWTLNYEMFFYLIFGLFLLARPRLRFWGTVGALLVLVGVGEAAGFPMLSRAGFYTSSIMLEFATGMALGLATTRSGVFPRLSPVLGWALLIGGFAAVVALPGLIDGDSSRFLVRGIAATAVVAGMLGLEARGRIGMIPALTLLGDASYSIYLSHVVTLSVASQAWRKLHLDHLPGSVPLFAIVATIAAAAVGILCYRYVERPLTDLVSPRRRLAPMHRPEIETV</sequence>
<evidence type="ECO:0000259" key="2">
    <source>
        <dbReference type="Pfam" id="PF01757"/>
    </source>
</evidence>
<reference evidence="3 4" key="1">
    <citation type="submission" date="2020-07" db="EMBL/GenBank/DDBJ databases">
        <authorList>
            <person name="Sun Q."/>
        </authorList>
    </citation>
    <scope>NUCLEOTIDE SEQUENCE [LARGE SCALE GENOMIC DNA]</scope>
    <source>
        <strain evidence="3 4">CGMCC 1.13654</strain>
    </source>
</reference>
<comment type="caution">
    <text evidence="3">The sequence shown here is derived from an EMBL/GenBank/DDBJ whole genome shotgun (WGS) entry which is preliminary data.</text>
</comment>
<feature type="transmembrane region" description="Helical" evidence="1">
    <location>
        <begin position="253"/>
        <end position="271"/>
    </location>
</feature>
<feature type="transmembrane region" description="Helical" evidence="1">
    <location>
        <begin position="47"/>
        <end position="68"/>
    </location>
</feature>
<feature type="transmembrane region" description="Helical" evidence="1">
    <location>
        <begin position="194"/>
        <end position="215"/>
    </location>
</feature>